<accession>A0A7W9MFS1</accession>
<evidence type="ECO:0000256" key="1">
    <source>
        <dbReference type="SAM" id="SignalP"/>
    </source>
</evidence>
<proteinExistence type="predicted"/>
<dbReference type="Gene3D" id="3.30.70.3040">
    <property type="match status" value="2"/>
</dbReference>
<dbReference type="InterPro" id="IPR040690">
    <property type="entry name" value="FtsX_ECD"/>
</dbReference>
<dbReference type="AlphaFoldDB" id="A0A7W9MFS1"/>
<reference evidence="3 4" key="1">
    <citation type="submission" date="2020-08" db="EMBL/GenBank/DDBJ databases">
        <title>Sequencing the genomes of 1000 actinobacteria strains.</title>
        <authorList>
            <person name="Klenk H.-P."/>
        </authorList>
    </citation>
    <scope>NUCLEOTIDE SEQUENCE [LARGE SCALE GENOMIC DNA]</scope>
    <source>
        <strain evidence="3 4">DSM 46887</strain>
    </source>
</reference>
<feature type="chain" id="PRO_5030994029" description="FtsX extracellular domain-containing protein" evidence="1">
    <location>
        <begin position="35"/>
        <end position="283"/>
    </location>
</feature>
<evidence type="ECO:0000259" key="2">
    <source>
        <dbReference type="Pfam" id="PF18075"/>
    </source>
</evidence>
<dbReference type="RefSeq" id="WP_184538670.1">
    <property type="nucleotide sequence ID" value="NZ_JACHMP010000001.1"/>
</dbReference>
<feature type="signal peptide" evidence="1">
    <location>
        <begin position="1"/>
        <end position="34"/>
    </location>
</feature>
<keyword evidence="4" id="KW-1185">Reference proteome</keyword>
<evidence type="ECO:0000313" key="4">
    <source>
        <dbReference type="Proteomes" id="UP000540685"/>
    </source>
</evidence>
<evidence type="ECO:0000313" key="3">
    <source>
        <dbReference type="EMBL" id="MBB5819357.1"/>
    </source>
</evidence>
<gene>
    <name evidence="3" type="ORF">F4562_002419</name>
</gene>
<feature type="domain" description="FtsX extracellular" evidence="2">
    <location>
        <begin position="65"/>
        <end position="165"/>
    </location>
</feature>
<comment type="caution">
    <text evidence="3">The sequence shown here is derived from an EMBL/GenBank/DDBJ whole genome shotgun (WGS) entry which is preliminary data.</text>
</comment>
<protein>
    <recommendedName>
        <fullName evidence="2">FtsX extracellular domain-containing protein</fullName>
    </recommendedName>
</protein>
<keyword evidence="1" id="KW-0732">Signal</keyword>
<dbReference type="Pfam" id="PF18075">
    <property type="entry name" value="FtsX_ECD"/>
    <property type="match status" value="1"/>
</dbReference>
<dbReference type="EMBL" id="JACHMP010000001">
    <property type="protein sequence ID" value="MBB5819357.1"/>
    <property type="molecule type" value="Genomic_DNA"/>
</dbReference>
<sequence>MESQKPPAGRAGRALLSGGMMIAVLCGTAGTAYADGPDDTWYAPPSSVEVSQPPVGPWPEGGTFTVFLCGDDSPFDRCREKVITPKQKRALEAKLRAMPQVTKVRFEPRKEVGETAVKEFAHDRAVPAGLRTGDVAQAFTGTLRRRADIAPFTSALRKVAGVGDVATRGGSFWAGKADVVIRLCGPGDEPSDTCDGNDPATFRDRERIEARLGTVEGVEKVYFADVEHARRTATFTAVSRDFRSAQFSESYYVRVADRRDAETLIDTIKVFPGVGDAGLVGSG</sequence>
<dbReference type="Proteomes" id="UP000540685">
    <property type="component" value="Unassembled WGS sequence"/>
</dbReference>
<name>A0A7W9MFS1_9ACTN</name>
<organism evidence="3 4">
    <name type="scientific">Streptosporangium becharense</name>
    <dbReference type="NCBI Taxonomy" id="1816182"/>
    <lineage>
        <taxon>Bacteria</taxon>
        <taxon>Bacillati</taxon>
        <taxon>Actinomycetota</taxon>
        <taxon>Actinomycetes</taxon>
        <taxon>Streptosporangiales</taxon>
        <taxon>Streptosporangiaceae</taxon>
        <taxon>Streptosporangium</taxon>
    </lineage>
</organism>